<dbReference type="Pfam" id="PF02441">
    <property type="entry name" value="Flavoprotein"/>
    <property type="match status" value="1"/>
</dbReference>
<dbReference type="Gene3D" id="3.40.50.1950">
    <property type="entry name" value="Flavin prenyltransferase-like"/>
    <property type="match status" value="1"/>
</dbReference>
<dbReference type="GO" id="GO:0071513">
    <property type="term" value="C:phosphopantothenoylcysteine decarboxylase complex"/>
    <property type="evidence" value="ECO:0007669"/>
    <property type="project" value="TreeGrafter"/>
</dbReference>
<dbReference type="GO" id="GO:0004633">
    <property type="term" value="F:phosphopantothenoylcysteine decarboxylase activity"/>
    <property type="evidence" value="ECO:0007669"/>
    <property type="project" value="TreeGrafter"/>
</dbReference>
<dbReference type="InterPro" id="IPR036551">
    <property type="entry name" value="Flavin_trans-like"/>
</dbReference>
<dbReference type="Proteomes" id="UP000642829">
    <property type="component" value="Unassembled WGS sequence"/>
</dbReference>
<dbReference type="GO" id="GO:0015937">
    <property type="term" value="P:coenzyme A biosynthetic process"/>
    <property type="evidence" value="ECO:0007669"/>
    <property type="project" value="TreeGrafter"/>
</dbReference>
<dbReference type="EMBL" id="BMXG01000001">
    <property type="protein sequence ID" value="GHB91120.1"/>
    <property type="molecule type" value="Genomic_DNA"/>
</dbReference>
<sequence length="182" mass="19109">MSFSGKTIILGVTGSIAAYKAADITSQLTQGGAQVFAVMTAEAARIIGPITLQTLSRNPVGVDLWKEGEGWQPGHIELADKADLLLVAPATANILACFAHGLAPDLLTSIYLATPAPVMIAPAMNGKMLMHPATQTNIETLRARGHHFIEPQENGMLACGYEGAGKLAPVDDIVARVDTFFG</sequence>
<reference evidence="2" key="2">
    <citation type="submission" date="2020-09" db="EMBL/GenBank/DDBJ databases">
        <authorList>
            <person name="Sun Q."/>
            <person name="Kim S."/>
        </authorList>
    </citation>
    <scope>NUCLEOTIDE SEQUENCE</scope>
    <source>
        <strain evidence="2">KCTC 12870</strain>
    </source>
</reference>
<keyword evidence="3" id="KW-1185">Reference proteome</keyword>
<dbReference type="PANTHER" id="PTHR14359">
    <property type="entry name" value="HOMO-OLIGOMERIC FLAVIN CONTAINING CYS DECARBOXYLASE FAMILY"/>
    <property type="match status" value="1"/>
</dbReference>
<dbReference type="AlphaFoldDB" id="A0A8J3D9C4"/>
<dbReference type="GO" id="GO:0010181">
    <property type="term" value="F:FMN binding"/>
    <property type="evidence" value="ECO:0007669"/>
    <property type="project" value="TreeGrafter"/>
</dbReference>
<evidence type="ECO:0000313" key="2">
    <source>
        <dbReference type="EMBL" id="GHB91120.1"/>
    </source>
</evidence>
<dbReference type="InterPro" id="IPR003382">
    <property type="entry name" value="Flavoprotein"/>
</dbReference>
<evidence type="ECO:0000259" key="1">
    <source>
        <dbReference type="Pfam" id="PF02441"/>
    </source>
</evidence>
<proteinExistence type="predicted"/>
<dbReference type="PANTHER" id="PTHR14359:SF6">
    <property type="entry name" value="PHOSPHOPANTOTHENOYLCYSTEINE DECARBOXYLASE"/>
    <property type="match status" value="1"/>
</dbReference>
<name>A0A8J3D9C4_9BACT</name>
<feature type="domain" description="Flavoprotein" evidence="1">
    <location>
        <begin position="6"/>
        <end position="178"/>
    </location>
</feature>
<reference evidence="2" key="1">
    <citation type="journal article" date="2014" name="Int. J. Syst. Evol. Microbiol.">
        <title>Complete genome sequence of Corynebacterium casei LMG S-19264T (=DSM 44701T), isolated from a smear-ripened cheese.</title>
        <authorList>
            <consortium name="US DOE Joint Genome Institute (JGI-PGF)"/>
            <person name="Walter F."/>
            <person name="Albersmeier A."/>
            <person name="Kalinowski J."/>
            <person name="Ruckert C."/>
        </authorList>
    </citation>
    <scope>NUCLEOTIDE SEQUENCE</scope>
    <source>
        <strain evidence="2">KCTC 12870</strain>
    </source>
</reference>
<gene>
    <name evidence="2" type="ORF">GCM10007047_02570</name>
</gene>
<evidence type="ECO:0000313" key="3">
    <source>
        <dbReference type="Proteomes" id="UP000642829"/>
    </source>
</evidence>
<accession>A0A8J3D9C4</accession>
<dbReference type="RefSeq" id="WP_189511041.1">
    <property type="nucleotide sequence ID" value="NZ_BMXG01000001.1"/>
</dbReference>
<comment type="caution">
    <text evidence="2">The sequence shown here is derived from an EMBL/GenBank/DDBJ whole genome shotgun (WGS) entry which is preliminary data.</text>
</comment>
<organism evidence="2 3">
    <name type="scientific">Cerasicoccus arenae</name>
    <dbReference type="NCBI Taxonomy" id="424488"/>
    <lineage>
        <taxon>Bacteria</taxon>
        <taxon>Pseudomonadati</taxon>
        <taxon>Verrucomicrobiota</taxon>
        <taxon>Opitutia</taxon>
        <taxon>Puniceicoccales</taxon>
        <taxon>Cerasicoccaceae</taxon>
        <taxon>Cerasicoccus</taxon>
    </lineage>
</organism>
<dbReference type="SUPFAM" id="SSF52507">
    <property type="entry name" value="Homo-oligomeric flavin-containing Cys decarboxylases, HFCD"/>
    <property type="match status" value="1"/>
</dbReference>
<protein>
    <recommendedName>
        <fullName evidence="1">Flavoprotein domain-containing protein</fullName>
    </recommendedName>
</protein>